<dbReference type="EMBL" id="JWZT01004316">
    <property type="protein sequence ID" value="KII64388.1"/>
    <property type="molecule type" value="Genomic_DNA"/>
</dbReference>
<name>A0A0C2J5E5_THEKT</name>
<evidence type="ECO:0000313" key="1">
    <source>
        <dbReference type="EMBL" id="KII64388.1"/>
    </source>
</evidence>
<dbReference type="AlphaFoldDB" id="A0A0C2J5E5"/>
<protein>
    <submittedName>
        <fullName evidence="1">Uncharacterized protein</fullName>
    </submittedName>
</protein>
<accession>A0A0C2J5E5</accession>
<proteinExistence type="predicted"/>
<organism evidence="1 2">
    <name type="scientific">Thelohanellus kitauei</name>
    <name type="common">Myxosporean</name>
    <dbReference type="NCBI Taxonomy" id="669202"/>
    <lineage>
        <taxon>Eukaryota</taxon>
        <taxon>Metazoa</taxon>
        <taxon>Cnidaria</taxon>
        <taxon>Myxozoa</taxon>
        <taxon>Myxosporea</taxon>
        <taxon>Bivalvulida</taxon>
        <taxon>Platysporina</taxon>
        <taxon>Myxobolidae</taxon>
        <taxon>Thelohanellus</taxon>
    </lineage>
</organism>
<sequence length="117" mass="13314">MQTDQSNSNINEVSDITFKSTLTSNKRVISDIDVDLRVKKLMDHVGLLLILIKINKKIYLYGQNSSLVNDDTALLSSPKKVQNTDVNNAQFSWFKRLGYTSKNTKGKSQNHRDDHES</sequence>
<reference evidence="1 2" key="1">
    <citation type="journal article" date="2014" name="Genome Biol. Evol.">
        <title>The genome of the myxosporean Thelohanellus kitauei shows adaptations to nutrient acquisition within its fish host.</title>
        <authorList>
            <person name="Yang Y."/>
            <person name="Xiong J."/>
            <person name="Zhou Z."/>
            <person name="Huo F."/>
            <person name="Miao W."/>
            <person name="Ran C."/>
            <person name="Liu Y."/>
            <person name="Zhang J."/>
            <person name="Feng J."/>
            <person name="Wang M."/>
            <person name="Wang M."/>
            <person name="Wang L."/>
            <person name="Yao B."/>
        </authorList>
    </citation>
    <scope>NUCLEOTIDE SEQUENCE [LARGE SCALE GENOMIC DNA]</scope>
    <source>
        <strain evidence="1">Wuqing</strain>
    </source>
</reference>
<dbReference type="Proteomes" id="UP000031668">
    <property type="component" value="Unassembled WGS sequence"/>
</dbReference>
<gene>
    <name evidence="1" type="ORF">RF11_11584</name>
</gene>
<keyword evidence="2" id="KW-1185">Reference proteome</keyword>
<evidence type="ECO:0000313" key="2">
    <source>
        <dbReference type="Proteomes" id="UP000031668"/>
    </source>
</evidence>
<comment type="caution">
    <text evidence="1">The sequence shown here is derived from an EMBL/GenBank/DDBJ whole genome shotgun (WGS) entry which is preliminary data.</text>
</comment>